<dbReference type="STRING" id="402676.B6JYV3"/>
<dbReference type="VEuPathDB" id="FungiDB:SJAG_01774"/>
<dbReference type="SMART" id="SM00175">
    <property type="entry name" value="RAB"/>
    <property type="match status" value="1"/>
</dbReference>
<keyword evidence="6" id="KW-0472">Membrane</keyword>
<name>B6JYV3_SCHJY</name>
<dbReference type="PROSITE" id="PS51420">
    <property type="entry name" value="RHO"/>
    <property type="match status" value="1"/>
</dbReference>
<dbReference type="GeneID" id="7048203"/>
<dbReference type="EMBL" id="KE651168">
    <property type="protein sequence ID" value="EEB06721.2"/>
    <property type="molecule type" value="Genomic_DNA"/>
</dbReference>
<dbReference type="FunFam" id="3.40.50.300:FF:000678">
    <property type="entry name" value="Rho GTPase Rho4"/>
    <property type="match status" value="1"/>
</dbReference>
<dbReference type="InterPro" id="IPR001806">
    <property type="entry name" value="Small_GTPase"/>
</dbReference>
<dbReference type="InterPro" id="IPR027417">
    <property type="entry name" value="P-loop_NTPase"/>
</dbReference>
<dbReference type="OMA" id="VHISLWD"/>
<dbReference type="PROSITE" id="PS51421">
    <property type="entry name" value="RAS"/>
    <property type="match status" value="1"/>
</dbReference>
<dbReference type="SMART" id="SM00173">
    <property type="entry name" value="RAS"/>
    <property type="match status" value="1"/>
</dbReference>
<dbReference type="AlphaFoldDB" id="B6JYV3"/>
<evidence type="ECO:0000313" key="10">
    <source>
        <dbReference type="JaponicusDB" id="SJAG_01774"/>
    </source>
</evidence>
<dbReference type="GO" id="GO:0032956">
    <property type="term" value="P:regulation of actin cytoskeleton organization"/>
    <property type="evidence" value="ECO:0000318"/>
    <property type="project" value="GO_Central"/>
</dbReference>
<dbReference type="GO" id="GO:0005829">
    <property type="term" value="C:cytosol"/>
    <property type="evidence" value="ECO:0000318"/>
    <property type="project" value="GO_Central"/>
</dbReference>
<keyword evidence="5" id="KW-0342">GTP-binding</keyword>
<dbReference type="GO" id="GO:0005525">
    <property type="term" value="F:GTP binding"/>
    <property type="evidence" value="ECO:0000318"/>
    <property type="project" value="GO_Central"/>
</dbReference>
<dbReference type="Gene3D" id="3.40.50.300">
    <property type="entry name" value="P-loop containing nucleotide triphosphate hydrolases"/>
    <property type="match status" value="1"/>
</dbReference>
<dbReference type="InterPro" id="IPR005225">
    <property type="entry name" value="Small_GTP-bd"/>
</dbReference>
<keyword evidence="8" id="KW-0636">Prenylation</keyword>
<evidence type="ECO:0000256" key="5">
    <source>
        <dbReference type="ARBA" id="ARBA00023134"/>
    </source>
</evidence>
<dbReference type="PRINTS" id="PR00449">
    <property type="entry name" value="RASTRNSFRMNG"/>
</dbReference>
<dbReference type="NCBIfam" id="TIGR00231">
    <property type="entry name" value="small_GTP"/>
    <property type="match status" value="1"/>
</dbReference>
<evidence type="ECO:0000256" key="4">
    <source>
        <dbReference type="ARBA" id="ARBA00022741"/>
    </source>
</evidence>
<dbReference type="GO" id="GO:0003924">
    <property type="term" value="F:GTPase activity"/>
    <property type="evidence" value="ECO:0000318"/>
    <property type="project" value="GO_Central"/>
</dbReference>
<dbReference type="GO" id="GO:0005938">
    <property type="term" value="C:cell cortex"/>
    <property type="evidence" value="ECO:0007669"/>
    <property type="project" value="EnsemblFungi"/>
</dbReference>
<dbReference type="GO" id="GO:0019901">
    <property type="term" value="F:protein kinase binding"/>
    <property type="evidence" value="ECO:0000318"/>
    <property type="project" value="GO_Central"/>
</dbReference>
<keyword evidence="7" id="KW-0449">Lipoprotein</keyword>
<dbReference type="GO" id="GO:0007264">
    <property type="term" value="P:small GTPase-mediated signal transduction"/>
    <property type="evidence" value="ECO:0007669"/>
    <property type="project" value="InterPro"/>
</dbReference>
<dbReference type="RefSeq" id="XP_002173014.2">
    <property type="nucleotide sequence ID" value="XM_002172978.2"/>
</dbReference>
<dbReference type="JaponicusDB" id="SJAG_01774">
    <property type="gene designation" value="rho4"/>
</dbReference>
<dbReference type="GO" id="GO:0000935">
    <property type="term" value="C:division septum"/>
    <property type="evidence" value="ECO:0007669"/>
    <property type="project" value="EnsemblFungi"/>
</dbReference>
<dbReference type="Pfam" id="PF00071">
    <property type="entry name" value="Ras"/>
    <property type="match status" value="1"/>
</dbReference>
<dbReference type="InterPro" id="IPR003578">
    <property type="entry name" value="Small_GTPase_Rho"/>
</dbReference>
<evidence type="ECO:0000313" key="9">
    <source>
        <dbReference type="EMBL" id="EEB06721.2"/>
    </source>
</evidence>
<dbReference type="GO" id="GO:0007165">
    <property type="term" value="P:signal transduction"/>
    <property type="evidence" value="ECO:0000318"/>
    <property type="project" value="GO_Central"/>
</dbReference>
<evidence type="ECO:0000256" key="7">
    <source>
        <dbReference type="ARBA" id="ARBA00023288"/>
    </source>
</evidence>
<dbReference type="eggNOG" id="KOG0393">
    <property type="taxonomic scope" value="Eukaryota"/>
</dbReference>
<comment type="similarity">
    <text evidence="2">Belongs to the small GTPase superfamily. Rho family.</text>
</comment>
<dbReference type="PANTHER" id="PTHR24072">
    <property type="entry name" value="RHO FAMILY GTPASE"/>
    <property type="match status" value="1"/>
</dbReference>
<gene>
    <name evidence="10" type="primary">rho4</name>
    <name evidence="9" type="ORF">SJAG_01774</name>
</gene>
<organism evidence="9 11">
    <name type="scientific">Schizosaccharomyces japonicus (strain yFS275 / FY16936)</name>
    <name type="common">Fission yeast</name>
    <dbReference type="NCBI Taxonomy" id="402676"/>
    <lineage>
        <taxon>Eukaryota</taxon>
        <taxon>Fungi</taxon>
        <taxon>Dikarya</taxon>
        <taxon>Ascomycota</taxon>
        <taxon>Taphrinomycotina</taxon>
        <taxon>Schizosaccharomycetes</taxon>
        <taxon>Schizosaccharomycetales</taxon>
        <taxon>Schizosaccharomycetaceae</taxon>
        <taxon>Schizosaccharomyces</taxon>
    </lineage>
</organism>
<keyword evidence="4" id="KW-0547">Nucleotide-binding</keyword>
<evidence type="ECO:0000256" key="6">
    <source>
        <dbReference type="ARBA" id="ARBA00023136"/>
    </source>
</evidence>
<evidence type="ECO:0000256" key="1">
    <source>
        <dbReference type="ARBA" id="ARBA00004370"/>
    </source>
</evidence>
<comment type="subcellular location">
    <subcellularLocation>
        <location evidence="1">Membrane</location>
    </subcellularLocation>
</comment>
<evidence type="ECO:0000256" key="8">
    <source>
        <dbReference type="ARBA" id="ARBA00023289"/>
    </source>
</evidence>
<evidence type="ECO:0000256" key="2">
    <source>
        <dbReference type="ARBA" id="ARBA00010142"/>
    </source>
</evidence>
<dbReference type="Proteomes" id="UP000001744">
    <property type="component" value="Unassembled WGS sequence"/>
</dbReference>
<dbReference type="SUPFAM" id="SSF52540">
    <property type="entry name" value="P-loop containing nucleoside triphosphate hydrolases"/>
    <property type="match status" value="1"/>
</dbReference>
<sequence>MRGKSKTSKYDYSKKLVVVGDGGCGKTCLLTVFSTGVFPERYVPTVFENYLTTIHYGPYNKEIELALWDTAGQEEYDRLRPLSYPNSNIILLCFAIDCPASLNNITEKWYPEVQHFCPRTPLLLVGLKSDLRKNRNATEVLRTQGLTPVTFQQASAVAASISAPYIECSSRENIGVHEVFQLAVSLAMKKTFSFSKKGCVLL</sequence>
<dbReference type="OrthoDB" id="8830751at2759"/>
<dbReference type="CDD" id="cd04132">
    <property type="entry name" value="Rho4_like"/>
    <property type="match status" value="1"/>
</dbReference>
<keyword evidence="11" id="KW-1185">Reference proteome</keyword>
<keyword evidence="3" id="KW-0488">Methylation</keyword>
<dbReference type="GO" id="GO:0007015">
    <property type="term" value="P:actin filament organization"/>
    <property type="evidence" value="ECO:0000318"/>
    <property type="project" value="GO_Central"/>
</dbReference>
<evidence type="ECO:0000313" key="11">
    <source>
        <dbReference type="Proteomes" id="UP000001744"/>
    </source>
</evidence>
<dbReference type="SMART" id="SM00174">
    <property type="entry name" value="RHO"/>
    <property type="match status" value="1"/>
</dbReference>
<accession>B6JYV3</accession>
<dbReference type="HOGENOM" id="CLU_041217_21_2_1"/>
<dbReference type="PROSITE" id="PS51419">
    <property type="entry name" value="RAB"/>
    <property type="match status" value="1"/>
</dbReference>
<proteinExistence type="inferred from homology"/>
<dbReference type="GO" id="GO:0005886">
    <property type="term" value="C:plasma membrane"/>
    <property type="evidence" value="ECO:0000318"/>
    <property type="project" value="GO_Central"/>
</dbReference>
<evidence type="ECO:0000256" key="3">
    <source>
        <dbReference type="ARBA" id="ARBA00022481"/>
    </source>
</evidence>
<reference evidence="9 11" key="1">
    <citation type="journal article" date="2011" name="Science">
        <title>Comparative functional genomics of the fission yeasts.</title>
        <authorList>
            <person name="Rhind N."/>
            <person name="Chen Z."/>
            <person name="Yassour M."/>
            <person name="Thompson D.A."/>
            <person name="Haas B.J."/>
            <person name="Habib N."/>
            <person name="Wapinski I."/>
            <person name="Roy S."/>
            <person name="Lin M.F."/>
            <person name="Heiman D.I."/>
            <person name="Young S.K."/>
            <person name="Furuya K."/>
            <person name="Guo Y."/>
            <person name="Pidoux A."/>
            <person name="Chen H.M."/>
            <person name="Robbertse B."/>
            <person name="Goldberg J.M."/>
            <person name="Aoki K."/>
            <person name="Bayne E.H."/>
            <person name="Berlin A.M."/>
            <person name="Desjardins C.A."/>
            <person name="Dobbs E."/>
            <person name="Dukaj L."/>
            <person name="Fan L."/>
            <person name="FitzGerald M.G."/>
            <person name="French C."/>
            <person name="Gujja S."/>
            <person name="Hansen K."/>
            <person name="Keifenheim D."/>
            <person name="Levin J.Z."/>
            <person name="Mosher R.A."/>
            <person name="Mueller C.A."/>
            <person name="Pfiffner J."/>
            <person name="Priest M."/>
            <person name="Russ C."/>
            <person name="Smialowska A."/>
            <person name="Swoboda P."/>
            <person name="Sykes S.M."/>
            <person name="Vaughn M."/>
            <person name="Vengrova S."/>
            <person name="Yoder R."/>
            <person name="Zeng Q."/>
            <person name="Allshire R."/>
            <person name="Baulcombe D."/>
            <person name="Birren B.W."/>
            <person name="Brown W."/>
            <person name="Ekwall K."/>
            <person name="Kellis M."/>
            <person name="Leatherwood J."/>
            <person name="Levin H."/>
            <person name="Margalit H."/>
            <person name="Martienssen R."/>
            <person name="Nieduszynski C.A."/>
            <person name="Spatafora J.W."/>
            <person name="Friedman N."/>
            <person name="Dalgaard J.Z."/>
            <person name="Baumann P."/>
            <person name="Niki H."/>
            <person name="Regev A."/>
            <person name="Nusbaum C."/>
        </authorList>
    </citation>
    <scope>NUCLEOTIDE SEQUENCE [LARGE SCALE GENOMIC DNA]</scope>
    <source>
        <strain evidence="11">yFS275 / FY16936</strain>
    </source>
</reference>
<protein>
    <submittedName>
        <fullName evidence="9">Rho family GTPase Rho4</fullName>
    </submittedName>
</protein>
<dbReference type="GO" id="GO:0000917">
    <property type="term" value="P:division septum assembly"/>
    <property type="evidence" value="ECO:0007669"/>
    <property type="project" value="EnsemblFungi"/>
</dbReference>